<keyword evidence="4 9" id="KW-0418">Kinase</keyword>
<dbReference type="PANTHER" id="PTHR43895">
    <property type="entry name" value="CALCIUM/CALMODULIN-DEPENDENT PROTEIN KINASE KINASE-RELATED"/>
    <property type="match status" value="1"/>
</dbReference>
<dbReference type="EMBL" id="LEKV01002357">
    <property type="protein sequence ID" value="KVI03367.1"/>
    <property type="molecule type" value="Genomic_DNA"/>
</dbReference>
<dbReference type="InterPro" id="IPR017441">
    <property type="entry name" value="Protein_kinase_ATP_BS"/>
</dbReference>
<dbReference type="Proteomes" id="UP000243975">
    <property type="component" value="Unassembled WGS sequence"/>
</dbReference>
<feature type="domain" description="Protein kinase" evidence="8">
    <location>
        <begin position="25"/>
        <end position="155"/>
    </location>
</feature>
<dbReference type="PROSITE" id="PS00107">
    <property type="entry name" value="PROTEIN_KINASE_ATP"/>
    <property type="match status" value="1"/>
</dbReference>
<evidence type="ECO:0000313" key="9">
    <source>
        <dbReference type="EMBL" id="KVI03367.1"/>
    </source>
</evidence>
<feature type="binding site" evidence="6">
    <location>
        <position position="54"/>
    </location>
    <ligand>
        <name>ATP</name>
        <dbReference type="ChEBI" id="CHEBI:30616"/>
    </ligand>
</feature>
<dbReference type="STRING" id="59895.A0A103Y6E7"/>
<dbReference type="GO" id="GO:0004674">
    <property type="term" value="F:protein serine/threonine kinase activity"/>
    <property type="evidence" value="ECO:0007669"/>
    <property type="project" value="UniProtKB-KW"/>
</dbReference>
<keyword evidence="3 6" id="KW-0547">Nucleotide-binding</keyword>
<comment type="caution">
    <text evidence="9">The sequence shown here is derived from an EMBL/GenBank/DDBJ whole genome shotgun (WGS) entry which is preliminary data.</text>
</comment>
<evidence type="ECO:0000256" key="4">
    <source>
        <dbReference type="ARBA" id="ARBA00022777"/>
    </source>
</evidence>
<organism evidence="9 10">
    <name type="scientific">Cynara cardunculus var. scolymus</name>
    <name type="common">Globe artichoke</name>
    <name type="synonym">Cynara scolymus</name>
    <dbReference type="NCBI Taxonomy" id="59895"/>
    <lineage>
        <taxon>Eukaryota</taxon>
        <taxon>Viridiplantae</taxon>
        <taxon>Streptophyta</taxon>
        <taxon>Embryophyta</taxon>
        <taxon>Tracheophyta</taxon>
        <taxon>Spermatophyta</taxon>
        <taxon>Magnoliopsida</taxon>
        <taxon>eudicotyledons</taxon>
        <taxon>Gunneridae</taxon>
        <taxon>Pentapetalae</taxon>
        <taxon>asterids</taxon>
        <taxon>campanulids</taxon>
        <taxon>Asterales</taxon>
        <taxon>Asteraceae</taxon>
        <taxon>Carduoideae</taxon>
        <taxon>Cardueae</taxon>
        <taxon>Carduinae</taxon>
        <taxon>Cynara</taxon>
    </lineage>
</organism>
<keyword evidence="5 6" id="KW-0067">ATP-binding</keyword>
<proteinExistence type="predicted"/>
<evidence type="ECO:0000256" key="7">
    <source>
        <dbReference type="SAM" id="MobiDB-lite"/>
    </source>
</evidence>
<sequence>MAPPSIAAIINRTTNDGGTIILNKYQLTHILGHGRFAKVYHGRSLIDNSSVPVKVIEKPTISDPTMELRLVCEVVAMRRLNQPNILKLHEVLATKTKIYLVMELAVGARDLHSAPPGTDEGSHRPKILSTDRFHPQFLPPKRRRPLQSQTKQPVC</sequence>
<dbReference type="GO" id="GO:0007165">
    <property type="term" value="P:signal transduction"/>
    <property type="evidence" value="ECO:0007669"/>
    <property type="project" value="TreeGrafter"/>
</dbReference>
<dbReference type="Pfam" id="PF00069">
    <property type="entry name" value="Pkinase"/>
    <property type="match status" value="1"/>
</dbReference>
<dbReference type="PANTHER" id="PTHR43895:SF33">
    <property type="entry name" value="PROTEIN KINASE DOMAIN-CONTAINING PROTEIN"/>
    <property type="match status" value="1"/>
</dbReference>
<dbReference type="SUPFAM" id="SSF56112">
    <property type="entry name" value="Protein kinase-like (PK-like)"/>
    <property type="match status" value="1"/>
</dbReference>
<dbReference type="AlphaFoldDB" id="A0A103Y6E7"/>
<reference evidence="9 10" key="1">
    <citation type="journal article" date="2016" name="Sci. Rep.">
        <title>The genome sequence of the outbreeding globe artichoke constructed de novo incorporating a phase-aware low-pass sequencing strategy of F1 progeny.</title>
        <authorList>
            <person name="Scaglione D."/>
            <person name="Reyes-Chin-Wo S."/>
            <person name="Acquadro A."/>
            <person name="Froenicke L."/>
            <person name="Portis E."/>
            <person name="Beitel C."/>
            <person name="Tirone M."/>
            <person name="Mauro R."/>
            <person name="Lo Monaco A."/>
            <person name="Mauromicale G."/>
            <person name="Faccioli P."/>
            <person name="Cattivelli L."/>
            <person name="Rieseberg L."/>
            <person name="Michelmore R."/>
            <person name="Lanteri S."/>
        </authorList>
    </citation>
    <scope>NUCLEOTIDE SEQUENCE [LARGE SCALE GENOMIC DNA]</scope>
    <source>
        <strain evidence="9">2C</strain>
    </source>
</reference>
<dbReference type="GO" id="GO:0005524">
    <property type="term" value="F:ATP binding"/>
    <property type="evidence" value="ECO:0007669"/>
    <property type="project" value="UniProtKB-UniRule"/>
</dbReference>
<name>A0A103Y6E7_CYNCS</name>
<dbReference type="PROSITE" id="PS50011">
    <property type="entry name" value="PROTEIN_KINASE_DOM"/>
    <property type="match status" value="1"/>
</dbReference>
<gene>
    <name evidence="9" type="ORF">Ccrd_018334</name>
</gene>
<evidence type="ECO:0000256" key="2">
    <source>
        <dbReference type="ARBA" id="ARBA00022679"/>
    </source>
</evidence>
<evidence type="ECO:0000256" key="1">
    <source>
        <dbReference type="ARBA" id="ARBA00022527"/>
    </source>
</evidence>
<dbReference type="Gramene" id="KVI03367">
    <property type="protein sequence ID" value="KVI03367"/>
    <property type="gene ID" value="Ccrd_018334"/>
</dbReference>
<keyword evidence="2" id="KW-0808">Transferase</keyword>
<dbReference type="Gene3D" id="3.30.200.20">
    <property type="entry name" value="Phosphorylase Kinase, domain 1"/>
    <property type="match status" value="1"/>
</dbReference>
<evidence type="ECO:0000313" key="10">
    <source>
        <dbReference type="Proteomes" id="UP000243975"/>
    </source>
</evidence>
<dbReference type="FunFam" id="3.30.200.20:FF:000042">
    <property type="entry name" value="Aurora kinase A"/>
    <property type="match status" value="1"/>
</dbReference>
<feature type="region of interest" description="Disordered" evidence="7">
    <location>
        <begin position="113"/>
        <end position="155"/>
    </location>
</feature>
<evidence type="ECO:0000259" key="8">
    <source>
        <dbReference type="PROSITE" id="PS50011"/>
    </source>
</evidence>
<accession>A0A103Y6E7</accession>
<dbReference type="InterPro" id="IPR000719">
    <property type="entry name" value="Prot_kinase_dom"/>
</dbReference>
<evidence type="ECO:0000256" key="3">
    <source>
        <dbReference type="ARBA" id="ARBA00022741"/>
    </source>
</evidence>
<protein>
    <submittedName>
        <fullName evidence="9">Protein kinase, ATP binding site-containing protein</fullName>
    </submittedName>
</protein>
<keyword evidence="1" id="KW-0723">Serine/threonine-protein kinase</keyword>
<keyword evidence="10" id="KW-1185">Reference proteome</keyword>
<feature type="compositionally biased region" description="Polar residues" evidence="7">
    <location>
        <begin position="146"/>
        <end position="155"/>
    </location>
</feature>
<dbReference type="InterPro" id="IPR011009">
    <property type="entry name" value="Kinase-like_dom_sf"/>
</dbReference>
<evidence type="ECO:0000256" key="6">
    <source>
        <dbReference type="PROSITE-ProRule" id="PRU10141"/>
    </source>
</evidence>
<evidence type="ECO:0000256" key="5">
    <source>
        <dbReference type="ARBA" id="ARBA00022840"/>
    </source>
</evidence>